<comment type="caution">
    <text evidence="2">The sequence shown here is derived from an EMBL/GenBank/DDBJ whole genome shotgun (WGS) entry which is preliminary data.</text>
</comment>
<dbReference type="Proteomes" id="UP000662703">
    <property type="component" value="Unassembled WGS sequence"/>
</dbReference>
<gene>
    <name evidence="2" type="ORF">Y5W_02770</name>
</gene>
<dbReference type="InterPro" id="IPR000847">
    <property type="entry name" value="LysR_HTH_N"/>
</dbReference>
<evidence type="ECO:0000259" key="1">
    <source>
        <dbReference type="Pfam" id="PF00126"/>
    </source>
</evidence>
<evidence type="ECO:0000313" key="2">
    <source>
        <dbReference type="EMBL" id="MBF5057476.1"/>
    </source>
</evidence>
<dbReference type="PANTHER" id="PTHR30432:SF1">
    <property type="entry name" value="DNA-BINDING TRANSCRIPTIONAL DUAL REGULATOR MODE"/>
    <property type="match status" value="1"/>
</dbReference>
<dbReference type="Gene3D" id="1.10.10.10">
    <property type="entry name" value="Winged helix-like DNA-binding domain superfamily/Winged helix DNA-binding domain"/>
    <property type="match status" value="1"/>
</dbReference>
<dbReference type="EMBL" id="ARXX01000047">
    <property type="protein sequence ID" value="MBF5057476.1"/>
    <property type="molecule type" value="Genomic_DNA"/>
</dbReference>
<dbReference type="RefSeq" id="WP_161384422.1">
    <property type="nucleotide sequence ID" value="NZ_ARXX01000047.1"/>
</dbReference>
<sequence length="116" mass="13046">MASKKYIKLRARLMRDEEIAFGPGKADLLAAIDRTGSISAAARDMGMSYRRAWLLVDTMNRCFRSPLVDSAPGGKHGGGARLTDTGRRVRQRYLEMEDALRALADEFEKDLKKDLR</sequence>
<feature type="domain" description="HTH lysR-type" evidence="1">
    <location>
        <begin position="28"/>
        <end position="87"/>
    </location>
</feature>
<reference evidence="2 3" key="1">
    <citation type="submission" date="2012-09" db="EMBL/GenBank/DDBJ databases">
        <title>Genome Sequence of alkane-degrading Bacterium Alcanivorax sp. 521-1.</title>
        <authorList>
            <person name="Lai Q."/>
            <person name="Shao Z."/>
        </authorList>
    </citation>
    <scope>NUCLEOTIDE SEQUENCE [LARGE SCALE GENOMIC DNA]</scope>
    <source>
        <strain evidence="2 3">521-1</strain>
    </source>
</reference>
<protein>
    <submittedName>
        <fullName evidence="2">MopB-like protein</fullName>
    </submittedName>
</protein>
<dbReference type="Pfam" id="PF00126">
    <property type="entry name" value="HTH_1"/>
    <property type="match status" value="1"/>
</dbReference>
<dbReference type="PANTHER" id="PTHR30432">
    <property type="entry name" value="TRANSCRIPTIONAL REGULATOR MODE"/>
    <property type="match status" value="1"/>
</dbReference>
<dbReference type="InterPro" id="IPR036390">
    <property type="entry name" value="WH_DNA-bd_sf"/>
</dbReference>
<keyword evidence="3" id="KW-1185">Reference proteome</keyword>
<proteinExistence type="predicted"/>
<accession>A0ABS0ATL7</accession>
<name>A0ABS0ATL7_9GAMM</name>
<dbReference type="SUPFAM" id="SSF46785">
    <property type="entry name" value="Winged helix' DNA-binding domain"/>
    <property type="match status" value="1"/>
</dbReference>
<organism evidence="2 3">
    <name type="scientific">Alloalcanivorax profundimaris</name>
    <dbReference type="NCBI Taxonomy" id="2735259"/>
    <lineage>
        <taxon>Bacteria</taxon>
        <taxon>Pseudomonadati</taxon>
        <taxon>Pseudomonadota</taxon>
        <taxon>Gammaproteobacteria</taxon>
        <taxon>Oceanospirillales</taxon>
        <taxon>Alcanivoracaceae</taxon>
        <taxon>Alloalcanivorax</taxon>
    </lineage>
</organism>
<evidence type="ECO:0000313" key="3">
    <source>
        <dbReference type="Proteomes" id="UP000662703"/>
    </source>
</evidence>
<dbReference type="InterPro" id="IPR051815">
    <property type="entry name" value="Molybdate_resp_trans_reg"/>
</dbReference>
<dbReference type="InterPro" id="IPR036388">
    <property type="entry name" value="WH-like_DNA-bd_sf"/>
</dbReference>